<dbReference type="Gene3D" id="2.60.40.10">
    <property type="entry name" value="Immunoglobulins"/>
    <property type="match status" value="1"/>
</dbReference>
<dbReference type="EMBL" id="HBGH01000719">
    <property type="protein sequence ID" value="CAD9221654.1"/>
    <property type="molecule type" value="Transcribed_RNA"/>
</dbReference>
<proteinExistence type="predicted"/>
<feature type="domain" description="Glycosyl hydrolase family 13 catalytic" evidence="1">
    <location>
        <begin position="176"/>
        <end position="555"/>
    </location>
</feature>
<protein>
    <recommendedName>
        <fullName evidence="1">Glycosyl hydrolase family 13 catalytic domain-containing protein</fullName>
    </recommendedName>
</protein>
<dbReference type="SUPFAM" id="SSF51445">
    <property type="entry name" value="(Trans)glycosidases"/>
    <property type="match status" value="1"/>
</dbReference>
<dbReference type="PANTHER" id="PTHR43651">
    <property type="entry name" value="1,4-ALPHA-GLUCAN-BRANCHING ENZYME"/>
    <property type="match status" value="1"/>
</dbReference>
<dbReference type="InterPro" id="IPR037439">
    <property type="entry name" value="Branching_enzy"/>
</dbReference>
<gene>
    <name evidence="2" type="ORF">CCAE0312_LOCUS369</name>
</gene>
<evidence type="ECO:0000313" key="2">
    <source>
        <dbReference type="EMBL" id="CAD9221654.1"/>
    </source>
</evidence>
<dbReference type="InterPro" id="IPR006047">
    <property type="entry name" value="GH13_cat_dom"/>
</dbReference>
<dbReference type="PIRSF" id="PIRSF000463">
    <property type="entry name" value="GlgB"/>
    <property type="match status" value="1"/>
</dbReference>
<sequence length="665" mass="75361">MRHGQPISRFPLNISTLQGIRGEIPYLTSTSNYSRCGGLHELVKWRGGESMDEHEHGKVEKNAALAIEDIAGKVDQHRMGLVLNKDGTATIRVWAPHARRVVLDLARLPNQPIELGRDLAKEHVFTAALESGFVSGGDRYRLVLHTFAEPPDQLLRRDVYARQTDFDSEWCFAHDPYTFEWKNASWQRPAFDTYTIYELHVGSFTPEGTFLSAADKLDHIAQLGFTAVQLMPILEHSDLWGYNPRQFLALHGAYGTPDEFKELVDRAHGIGLAVIVDVVLHHGAVDGNALWNYDGWAEHNNGGIFHENAPDTEWGRSLAHWKAEVMDMLFASCSMYLAEYRVDGLRFDSANDLPLEACQKLTYKCREKFPGVFLTAEVTPENPHAVHHLGFDALWIHSGYFDIIHQHRALGRGHHGGGDWADGWDFGKLRTVFTLHYGFETPTQCIKYLTGSHDQIGCKNGGAVYEDYQMIGGQHRYATDQFGSGRQDPHARSAVKAWFTVNVCAGGIPMMFMGTEWAQPGWWNVDEHRRLDWNYAQDEIGKAMQRFIGDSVALRKRFKALRLGAVNVLHEDRQNGVIAVDRVMDGEERIIIVLNAGRDWFQSEEYGVYIGGDDYEVEEFFTTQKPEYLGWSGQHSNENRKIPVVNGRIFINIPAQATMLFKPCF</sequence>
<dbReference type="InterPro" id="IPR013783">
    <property type="entry name" value="Ig-like_fold"/>
</dbReference>
<reference evidence="2" key="1">
    <citation type="submission" date="2021-01" db="EMBL/GenBank/DDBJ databases">
        <authorList>
            <person name="Corre E."/>
            <person name="Pelletier E."/>
            <person name="Niang G."/>
            <person name="Scheremetjew M."/>
            <person name="Finn R."/>
            <person name="Kale V."/>
            <person name="Holt S."/>
            <person name="Cochrane G."/>
            <person name="Meng A."/>
            <person name="Brown T."/>
            <person name="Cohen L."/>
        </authorList>
    </citation>
    <scope>NUCLEOTIDE SEQUENCE</scope>
    <source>
        <strain evidence="2">SAG 36.94</strain>
    </source>
</reference>
<dbReference type="SMART" id="SM00642">
    <property type="entry name" value="Aamy"/>
    <property type="match status" value="1"/>
</dbReference>
<evidence type="ECO:0000259" key="1">
    <source>
        <dbReference type="SMART" id="SM00642"/>
    </source>
</evidence>
<name>A0A7S1T515_9RHOD</name>
<dbReference type="InterPro" id="IPR017853">
    <property type="entry name" value="GH"/>
</dbReference>
<dbReference type="PANTHER" id="PTHR43651:SF11">
    <property type="entry name" value="MALTO-OLIGOSYLTREHALOSE TREHALOHYDROLASE"/>
    <property type="match status" value="1"/>
</dbReference>
<accession>A0A7S1T515</accession>
<dbReference type="AlphaFoldDB" id="A0A7S1T515"/>
<dbReference type="GO" id="GO:0003844">
    <property type="term" value="F:1,4-alpha-glucan branching enzyme activity"/>
    <property type="evidence" value="ECO:0007669"/>
    <property type="project" value="InterPro"/>
</dbReference>
<dbReference type="GO" id="GO:0005978">
    <property type="term" value="P:glycogen biosynthetic process"/>
    <property type="evidence" value="ECO:0007669"/>
    <property type="project" value="InterPro"/>
</dbReference>
<dbReference type="InterPro" id="IPR014756">
    <property type="entry name" value="Ig_E-set"/>
</dbReference>
<dbReference type="Gene3D" id="3.20.20.80">
    <property type="entry name" value="Glycosidases"/>
    <property type="match status" value="1"/>
</dbReference>
<organism evidence="2">
    <name type="scientific">Compsopogon caeruleus</name>
    <dbReference type="NCBI Taxonomy" id="31354"/>
    <lineage>
        <taxon>Eukaryota</taxon>
        <taxon>Rhodophyta</taxon>
        <taxon>Compsopogonophyceae</taxon>
        <taxon>Compsopogonales</taxon>
        <taxon>Compsopogonaceae</taxon>
        <taxon>Compsopogon</taxon>
    </lineage>
</organism>
<dbReference type="Pfam" id="PF00128">
    <property type="entry name" value="Alpha-amylase"/>
    <property type="match status" value="1"/>
</dbReference>
<dbReference type="SUPFAM" id="SSF81296">
    <property type="entry name" value="E set domains"/>
    <property type="match status" value="1"/>
</dbReference>